<evidence type="ECO:0000313" key="3">
    <source>
        <dbReference type="Proteomes" id="UP001473063"/>
    </source>
</evidence>
<evidence type="ECO:0000256" key="1">
    <source>
        <dbReference type="SAM" id="MobiDB-lite"/>
    </source>
</evidence>
<keyword evidence="3" id="KW-1185">Reference proteome</keyword>
<protein>
    <recommendedName>
        <fullName evidence="4">DNA-binding protein</fullName>
    </recommendedName>
</protein>
<sequence length="52" mass="6257">MEKEKNQKLVIDGNAFYEIDLDCMEEKKKKLQAKSQKSFPKKRQQNIDNNRK</sequence>
<evidence type="ECO:0008006" key="4">
    <source>
        <dbReference type="Google" id="ProtNLM"/>
    </source>
</evidence>
<accession>A0ABV1BF04</accession>
<name>A0ABV1BF04_9FIRM</name>
<dbReference type="RefSeq" id="WP_178643608.1">
    <property type="nucleotide sequence ID" value="NZ_JBBMEJ010000010.1"/>
</dbReference>
<organism evidence="2 3">
    <name type="scientific">Blautia aquisgranensis</name>
    <dbReference type="NCBI Taxonomy" id="3133153"/>
    <lineage>
        <taxon>Bacteria</taxon>
        <taxon>Bacillati</taxon>
        <taxon>Bacillota</taxon>
        <taxon>Clostridia</taxon>
        <taxon>Lachnospirales</taxon>
        <taxon>Lachnospiraceae</taxon>
        <taxon>Blautia</taxon>
    </lineage>
</organism>
<gene>
    <name evidence="2" type="ORF">WMO28_09650</name>
</gene>
<reference evidence="2 3" key="1">
    <citation type="submission" date="2024-03" db="EMBL/GenBank/DDBJ databases">
        <title>Human intestinal bacterial collection.</title>
        <authorList>
            <person name="Pauvert C."/>
            <person name="Hitch T.C.A."/>
            <person name="Clavel T."/>
        </authorList>
    </citation>
    <scope>NUCLEOTIDE SEQUENCE [LARGE SCALE GENOMIC DNA]</scope>
    <source>
        <strain evidence="2 3">CLA-JM-H16</strain>
    </source>
</reference>
<dbReference type="Proteomes" id="UP001473063">
    <property type="component" value="Unassembled WGS sequence"/>
</dbReference>
<evidence type="ECO:0000313" key="2">
    <source>
        <dbReference type="EMBL" id="MEQ2371203.1"/>
    </source>
</evidence>
<proteinExistence type="predicted"/>
<comment type="caution">
    <text evidence="2">The sequence shown here is derived from an EMBL/GenBank/DDBJ whole genome shotgun (WGS) entry which is preliminary data.</text>
</comment>
<dbReference type="EMBL" id="JBBMEJ010000010">
    <property type="protein sequence ID" value="MEQ2371203.1"/>
    <property type="molecule type" value="Genomic_DNA"/>
</dbReference>
<feature type="region of interest" description="Disordered" evidence="1">
    <location>
        <begin position="32"/>
        <end position="52"/>
    </location>
</feature>